<evidence type="ECO:0000313" key="4">
    <source>
        <dbReference type="WBParaSite" id="scf7180000418676.g2744"/>
    </source>
</evidence>
<dbReference type="Pfam" id="PF03564">
    <property type="entry name" value="DUF1759"/>
    <property type="match status" value="1"/>
</dbReference>
<feature type="compositionally biased region" description="Basic and acidic residues" evidence="1">
    <location>
        <begin position="880"/>
        <end position="889"/>
    </location>
</feature>
<name>A0A915NL38_9BILA</name>
<dbReference type="AlphaFoldDB" id="A0A915NL38"/>
<feature type="region of interest" description="Disordered" evidence="1">
    <location>
        <begin position="867"/>
        <end position="893"/>
    </location>
</feature>
<dbReference type="GO" id="GO:0008270">
    <property type="term" value="F:zinc ion binding"/>
    <property type="evidence" value="ECO:0007669"/>
    <property type="project" value="InterPro"/>
</dbReference>
<dbReference type="GO" id="GO:0019899">
    <property type="term" value="F:enzyme binding"/>
    <property type="evidence" value="ECO:0007669"/>
    <property type="project" value="UniProtKB-ARBA"/>
</dbReference>
<feature type="compositionally biased region" description="Polar residues" evidence="1">
    <location>
        <begin position="418"/>
        <end position="428"/>
    </location>
</feature>
<evidence type="ECO:0000256" key="1">
    <source>
        <dbReference type="SAM" id="MobiDB-lite"/>
    </source>
</evidence>
<proteinExistence type="predicted"/>
<feature type="compositionally biased region" description="Basic and acidic residues" evidence="1">
    <location>
        <begin position="361"/>
        <end position="385"/>
    </location>
</feature>
<dbReference type="InterPro" id="IPR001878">
    <property type="entry name" value="Znf_CCHC"/>
</dbReference>
<reference evidence="4" key="1">
    <citation type="submission" date="2022-11" db="UniProtKB">
        <authorList>
            <consortium name="WormBaseParasite"/>
        </authorList>
    </citation>
    <scope>IDENTIFICATION</scope>
</reference>
<accession>A0A915NL38</accession>
<dbReference type="SUPFAM" id="SSF57756">
    <property type="entry name" value="Retrovirus zinc finger-like domains"/>
    <property type="match status" value="1"/>
</dbReference>
<feature type="domain" description="CCHC-type" evidence="2">
    <location>
        <begin position="462"/>
        <end position="478"/>
    </location>
</feature>
<evidence type="ECO:0000313" key="3">
    <source>
        <dbReference type="Proteomes" id="UP000887560"/>
    </source>
</evidence>
<dbReference type="InterPro" id="IPR005312">
    <property type="entry name" value="DUF1759"/>
</dbReference>
<dbReference type="SMART" id="SM00343">
    <property type="entry name" value="ZnF_C2HC"/>
    <property type="match status" value="2"/>
</dbReference>
<keyword evidence="3" id="KW-1185">Reference proteome</keyword>
<dbReference type="WBParaSite" id="scf7180000418676.g2744">
    <property type="protein sequence ID" value="scf7180000418676.g2744"/>
    <property type="gene ID" value="scf7180000418676.g2744"/>
</dbReference>
<feature type="compositionally biased region" description="Basic and acidic residues" evidence="1">
    <location>
        <begin position="407"/>
        <end position="417"/>
    </location>
</feature>
<sequence>MSAPTITQQEMLADSIKIYLNRQIPSALGQTATPNQLRRQLYYTKDTLDRLEETLKKFQEISERAANEISKMPQAQREQREAIWQASKGELGVRALKEAGKLKFEEWKNKKLDLCQRLDLQMNMDESTSEISEANRNTPAPAFHQKLQRPHIKLRRFNGNIEEWCSFWETYRVLIHEDPTLSHVEKFNILDSILEDEAKDLLGGLTMTHEGYDTAIDLLLEKFGSERKLVRSLNHELLNLPQSENFEDDEKLYLRIEKLCRQLQSLKQNVDTAPYFMTLEGKISSEVLDKYFTIKDEEDNEDWNTAKFRNALGRALAQIRNKREVKQPTKNVVRDKYKDEPTMNFAVNYSDRGSSKYFSPRVERPRVREEKDFNLRQEFTRRKQENYGSGNPFSNQRSQNSRRSRQERREGNSDRNRNSNSPESQSPSRFPCQLCDKPHTPLNCSSVRTAEKRKDKALERSLCFKCLRKRHYANECPYPRRSCLFCGKTDHHSALCKREFKEGSPERTTAGVSASAIHRDIISKEFVGGILNKTEEVKVFCANPCSSGSNKNSYEKPEPNTDLEPKELRPENSIFNVYPISKRVGSQNRGFAEIILKERPEAKLGKVKRSFIAYPKILKRSIKTIQEDDMSGKDKELIQEVNKEIPVRRKLSEYFSPDKKKRVSAQTIFEDSKKPLEATSPLVFICDERALELRNILRKEKLRGLVLEPFSWDSEIFSKQNLMTGRVDTLVVWKQTIDKGLLEVLKVANTLKVARKIIWIVPLEGIEVPSLKNITAIPEPEQIPSMLIKLATLGTPLITRGTKETHLKEGKHSSEAMFLETQRKRHPLGGKNKILNLYSESHSPPRQNKPKKYQLDGAIKNKCHREFYPSGQYNPIENYRGPKENRSGPKDNQCSLESLKYQYTPRTFYPSKYKSKELSLNPQNNVQKIRAILTNQDKIFGVRANNFIGKNMYVTRCAYGLVNCMQQNSWRLTTTQSGKDWLGEEIEN</sequence>
<dbReference type="Proteomes" id="UP000887560">
    <property type="component" value="Unplaced"/>
</dbReference>
<feature type="compositionally biased region" description="Basic and acidic residues" evidence="1">
    <location>
        <begin position="553"/>
        <end position="566"/>
    </location>
</feature>
<feature type="region of interest" description="Disordered" evidence="1">
    <location>
        <begin position="344"/>
        <end position="432"/>
    </location>
</feature>
<dbReference type="Gene3D" id="4.10.60.10">
    <property type="entry name" value="Zinc finger, CCHC-type"/>
    <property type="match status" value="1"/>
</dbReference>
<feature type="region of interest" description="Disordered" evidence="1">
    <location>
        <begin position="547"/>
        <end position="566"/>
    </location>
</feature>
<feature type="domain" description="CCHC-type" evidence="2">
    <location>
        <begin position="482"/>
        <end position="498"/>
    </location>
</feature>
<dbReference type="PANTHER" id="PTHR22954:SF3">
    <property type="entry name" value="PROTEIN CBG08539"/>
    <property type="match status" value="1"/>
</dbReference>
<dbReference type="PANTHER" id="PTHR22954">
    <property type="entry name" value="RETROVIRAL PROTEASE-RELATED"/>
    <property type="match status" value="1"/>
</dbReference>
<protein>
    <submittedName>
        <fullName evidence="4">CCHC-type domain-containing protein</fullName>
    </submittedName>
</protein>
<dbReference type="GO" id="GO:0003676">
    <property type="term" value="F:nucleic acid binding"/>
    <property type="evidence" value="ECO:0007669"/>
    <property type="project" value="InterPro"/>
</dbReference>
<dbReference type="InterPro" id="IPR036875">
    <property type="entry name" value="Znf_CCHC_sf"/>
</dbReference>
<evidence type="ECO:0000259" key="2">
    <source>
        <dbReference type="SMART" id="SM00343"/>
    </source>
</evidence>
<organism evidence="3 4">
    <name type="scientific">Meloidogyne floridensis</name>
    <dbReference type="NCBI Taxonomy" id="298350"/>
    <lineage>
        <taxon>Eukaryota</taxon>
        <taxon>Metazoa</taxon>
        <taxon>Ecdysozoa</taxon>
        <taxon>Nematoda</taxon>
        <taxon>Chromadorea</taxon>
        <taxon>Rhabditida</taxon>
        <taxon>Tylenchina</taxon>
        <taxon>Tylenchomorpha</taxon>
        <taxon>Tylenchoidea</taxon>
        <taxon>Meloidogynidae</taxon>
        <taxon>Meloidogyninae</taxon>
        <taxon>Meloidogyne</taxon>
    </lineage>
</organism>